<accession>A0A195ET99</accession>
<name>A0A195ET99_9HYME</name>
<proteinExistence type="predicted"/>
<protein>
    <submittedName>
        <fullName evidence="1">Uncharacterized protein</fullName>
    </submittedName>
</protein>
<sequence>VQLAHLIVTLLRVERRRGKIDDAVPEEGLVLELLFYGVPVIEQEIEQSFITSRTAEIGFIQNCKFCEYADLSILFASFGHPARVFNK</sequence>
<evidence type="ECO:0000313" key="2">
    <source>
        <dbReference type="Proteomes" id="UP000078541"/>
    </source>
</evidence>
<dbReference type="AlphaFoldDB" id="A0A195ET99"/>
<dbReference type="Proteomes" id="UP000078541">
    <property type="component" value="Unassembled WGS sequence"/>
</dbReference>
<reference evidence="1 2" key="1">
    <citation type="submission" date="2016-03" db="EMBL/GenBank/DDBJ databases">
        <title>Trachymyrmex septentrionalis WGS genome.</title>
        <authorList>
            <person name="Nygaard S."/>
            <person name="Hu H."/>
            <person name="Boomsma J."/>
            <person name="Zhang G."/>
        </authorList>
    </citation>
    <scope>NUCLEOTIDE SEQUENCE [LARGE SCALE GENOMIC DNA]</scope>
    <source>
        <strain evidence="1">Tsep2-gDNA-1</strain>
        <tissue evidence="1">Whole body</tissue>
    </source>
</reference>
<keyword evidence="2" id="KW-1185">Reference proteome</keyword>
<dbReference type="EMBL" id="KQ981989">
    <property type="protein sequence ID" value="KYN31137.1"/>
    <property type="molecule type" value="Genomic_DNA"/>
</dbReference>
<gene>
    <name evidence="1" type="ORF">ALC56_14524</name>
</gene>
<evidence type="ECO:0000313" key="1">
    <source>
        <dbReference type="EMBL" id="KYN31137.1"/>
    </source>
</evidence>
<feature type="non-terminal residue" evidence="1">
    <location>
        <position position="1"/>
    </location>
</feature>
<organism evidence="1 2">
    <name type="scientific">Trachymyrmex septentrionalis</name>
    <dbReference type="NCBI Taxonomy" id="34720"/>
    <lineage>
        <taxon>Eukaryota</taxon>
        <taxon>Metazoa</taxon>
        <taxon>Ecdysozoa</taxon>
        <taxon>Arthropoda</taxon>
        <taxon>Hexapoda</taxon>
        <taxon>Insecta</taxon>
        <taxon>Pterygota</taxon>
        <taxon>Neoptera</taxon>
        <taxon>Endopterygota</taxon>
        <taxon>Hymenoptera</taxon>
        <taxon>Apocrita</taxon>
        <taxon>Aculeata</taxon>
        <taxon>Formicoidea</taxon>
        <taxon>Formicidae</taxon>
        <taxon>Myrmicinae</taxon>
        <taxon>Trachymyrmex</taxon>
    </lineage>
</organism>